<accession>A0ABR3KFS1</accession>
<evidence type="ECO:0000313" key="1">
    <source>
        <dbReference type="EMBL" id="KAL1234922.1"/>
    </source>
</evidence>
<comment type="caution">
    <text evidence="1">The sequence shown here is derived from an EMBL/GenBank/DDBJ whole genome shotgun (WGS) entry which is preliminary data.</text>
</comment>
<proteinExistence type="predicted"/>
<dbReference type="Proteomes" id="UP001558632">
    <property type="component" value="Unassembled WGS sequence"/>
</dbReference>
<name>A0ABR3KFS1_TRISP</name>
<sequence>MKEVNVQNVEELNEGEFRCLETSKRVIGQLAVLGAIFGRGGGEREDRFAHEPMPKNVVLDVKRSREGPI</sequence>
<evidence type="ECO:0000313" key="2">
    <source>
        <dbReference type="Proteomes" id="UP001558632"/>
    </source>
</evidence>
<protein>
    <submittedName>
        <fullName evidence="1">Na(+)/H(+) antiporter</fullName>
    </submittedName>
</protein>
<keyword evidence="2" id="KW-1185">Reference proteome</keyword>
<reference evidence="1 2" key="1">
    <citation type="submission" date="2024-07" db="EMBL/GenBank/DDBJ databases">
        <title>Enhanced genomic and transcriptomic resources for Trichinella pseudospiralis and T. spiralis underpin the discovery of pronounced molecular differences between stages and species.</title>
        <authorList>
            <person name="Pasi K.K."/>
            <person name="La Rosa G."/>
            <person name="Gomez-Morales M.A."/>
            <person name="Tosini F."/>
            <person name="Sumanam S."/>
            <person name="Young N.D."/>
            <person name="Chang B.C."/>
            <person name="Robin G.B."/>
        </authorList>
    </citation>
    <scope>NUCLEOTIDE SEQUENCE [LARGE SCALE GENOMIC DNA]</scope>
    <source>
        <strain evidence="1">ISS534</strain>
    </source>
</reference>
<organism evidence="1 2">
    <name type="scientific">Trichinella spiralis</name>
    <name type="common">Trichina worm</name>
    <dbReference type="NCBI Taxonomy" id="6334"/>
    <lineage>
        <taxon>Eukaryota</taxon>
        <taxon>Metazoa</taxon>
        <taxon>Ecdysozoa</taxon>
        <taxon>Nematoda</taxon>
        <taxon>Enoplea</taxon>
        <taxon>Dorylaimia</taxon>
        <taxon>Trichinellida</taxon>
        <taxon>Trichinellidae</taxon>
        <taxon>Trichinella</taxon>
    </lineage>
</organism>
<gene>
    <name evidence="1" type="ORF">TSPI_00911</name>
</gene>
<dbReference type="EMBL" id="JBEUSY010000399">
    <property type="protein sequence ID" value="KAL1234922.1"/>
    <property type="molecule type" value="Genomic_DNA"/>
</dbReference>